<evidence type="ECO:0000313" key="1">
    <source>
        <dbReference type="EMBL" id="SDU66525.1"/>
    </source>
</evidence>
<dbReference type="AlphaFoldDB" id="A0AAX2DG33"/>
<dbReference type="EMBL" id="LT629790">
    <property type="protein sequence ID" value="SDU66525.1"/>
    <property type="molecule type" value="Genomic_DNA"/>
</dbReference>
<sequence length="54" mass="6125">MSISFPIRAQTELKYHSWESYPFTPDTAMAWLEGDVYLQHTPGGSVPFVATYEA</sequence>
<dbReference type="Proteomes" id="UP000183772">
    <property type="component" value="Chromosome I"/>
</dbReference>
<accession>A0AAX2DG33</accession>
<name>A0AAX2DG33_9PSED</name>
<evidence type="ECO:0000313" key="2">
    <source>
        <dbReference type="Proteomes" id="UP000183772"/>
    </source>
</evidence>
<reference evidence="1 2" key="1">
    <citation type="submission" date="2016-10" db="EMBL/GenBank/DDBJ databases">
        <authorList>
            <person name="Varghese N."/>
            <person name="Submissions S."/>
        </authorList>
    </citation>
    <scope>NUCLEOTIDE SEQUENCE [LARGE SCALE GENOMIC DNA]</scope>
    <source>
        <strain evidence="1 2">DSM 16733</strain>
    </source>
</reference>
<protein>
    <submittedName>
        <fullName evidence="1">Uncharacterized protein</fullName>
    </submittedName>
</protein>
<keyword evidence="2" id="KW-1185">Reference proteome</keyword>
<organism evidence="1 2">
    <name type="scientific">Pseudomonas mediterranea</name>
    <dbReference type="NCBI Taxonomy" id="183795"/>
    <lineage>
        <taxon>Bacteria</taxon>
        <taxon>Pseudomonadati</taxon>
        <taxon>Pseudomonadota</taxon>
        <taxon>Gammaproteobacteria</taxon>
        <taxon>Pseudomonadales</taxon>
        <taxon>Pseudomonadaceae</taxon>
        <taxon>Pseudomonas</taxon>
    </lineage>
</organism>
<gene>
    <name evidence="1" type="ORF">SAMN05216476_4123</name>
</gene>
<proteinExistence type="predicted"/>